<dbReference type="InterPro" id="IPR020835">
    <property type="entry name" value="Catalase_sf"/>
</dbReference>
<evidence type="ECO:0000256" key="4">
    <source>
        <dbReference type="ARBA" id="ARBA00022723"/>
    </source>
</evidence>
<reference evidence="11 12" key="1">
    <citation type="journal article" date="2015" name="Genome Announc.">
        <title>Expanding the biotechnology potential of lactobacilli through comparative genomics of 213 strains and associated genera.</title>
        <authorList>
            <person name="Sun Z."/>
            <person name="Harris H.M."/>
            <person name="McCann A."/>
            <person name="Guo C."/>
            <person name="Argimon S."/>
            <person name="Zhang W."/>
            <person name="Yang X."/>
            <person name="Jeffery I.B."/>
            <person name="Cooney J.C."/>
            <person name="Kagawa T.F."/>
            <person name="Liu W."/>
            <person name="Song Y."/>
            <person name="Salvetti E."/>
            <person name="Wrobel A."/>
            <person name="Rasinkangas P."/>
            <person name="Parkhill J."/>
            <person name="Rea M.C."/>
            <person name="O'Sullivan O."/>
            <person name="Ritari J."/>
            <person name="Douillard F.P."/>
            <person name="Paul Ross R."/>
            <person name="Yang R."/>
            <person name="Briner A.E."/>
            <person name="Felis G.E."/>
            <person name="de Vos W.M."/>
            <person name="Barrangou R."/>
            <person name="Klaenhammer T.R."/>
            <person name="Caufield P.W."/>
            <person name="Cui Y."/>
            <person name="Zhang H."/>
            <person name="O'Toole P.W."/>
        </authorList>
    </citation>
    <scope>NUCLEOTIDE SEQUENCE [LARGE SCALE GENOMIC DNA]</scope>
    <source>
        <strain evidence="11 12">DSM 13961</strain>
    </source>
</reference>
<evidence type="ECO:0000259" key="10">
    <source>
        <dbReference type="SMART" id="SM01060"/>
    </source>
</evidence>
<evidence type="ECO:0000256" key="7">
    <source>
        <dbReference type="ARBA" id="ARBA00023324"/>
    </source>
</evidence>
<evidence type="ECO:0000256" key="5">
    <source>
        <dbReference type="ARBA" id="ARBA00023002"/>
    </source>
</evidence>
<evidence type="ECO:0000256" key="1">
    <source>
        <dbReference type="ARBA" id="ARBA00005329"/>
    </source>
</evidence>
<dbReference type="InterPro" id="IPR018028">
    <property type="entry name" value="Catalase"/>
</dbReference>
<comment type="similarity">
    <text evidence="1 9">Belongs to the catalase family.</text>
</comment>
<keyword evidence="5 9" id="KW-0560">Oxidoreductase</keyword>
<dbReference type="InterPro" id="IPR024708">
    <property type="entry name" value="Catalase_AS"/>
</dbReference>
<dbReference type="SUPFAM" id="SSF56634">
    <property type="entry name" value="Heme-dependent catalase-like"/>
    <property type="match status" value="1"/>
</dbReference>
<dbReference type="Pfam" id="PF00199">
    <property type="entry name" value="Catalase"/>
    <property type="match status" value="1"/>
</dbReference>
<comment type="caution">
    <text evidence="11">The sequence shown here is derived from an EMBL/GenBank/DDBJ whole genome shotgun (WGS) entry which is preliminary data.</text>
</comment>
<evidence type="ECO:0000313" key="12">
    <source>
        <dbReference type="Proteomes" id="UP000051499"/>
    </source>
</evidence>
<evidence type="ECO:0000256" key="9">
    <source>
        <dbReference type="RuleBase" id="RU000498"/>
    </source>
</evidence>
<dbReference type="InterPro" id="IPR002226">
    <property type="entry name" value="Catalase_haem_BS"/>
</dbReference>
<evidence type="ECO:0000256" key="2">
    <source>
        <dbReference type="ARBA" id="ARBA00022559"/>
    </source>
</evidence>
<dbReference type="InterPro" id="IPR040333">
    <property type="entry name" value="Catalase_3"/>
</dbReference>
<dbReference type="CDD" id="cd08156">
    <property type="entry name" value="catalase_clade_3"/>
    <property type="match status" value="1"/>
</dbReference>
<dbReference type="PANTHER" id="PTHR11465">
    <property type="entry name" value="CATALASE"/>
    <property type="match status" value="1"/>
</dbReference>
<dbReference type="EC" id="1.11.1.6" evidence="9"/>
<keyword evidence="7 9" id="KW-0376">Hydrogen peroxide</keyword>
<dbReference type="Gene3D" id="2.40.180.10">
    <property type="entry name" value="Catalase core domain"/>
    <property type="match status" value="1"/>
</dbReference>
<feature type="domain" description="Catalase core" evidence="10">
    <location>
        <begin position="22"/>
        <end position="405"/>
    </location>
</feature>
<evidence type="ECO:0000313" key="11">
    <source>
        <dbReference type="EMBL" id="KRK53093.1"/>
    </source>
</evidence>
<dbReference type="InterPro" id="IPR010582">
    <property type="entry name" value="Catalase_immune_responsive"/>
</dbReference>
<evidence type="ECO:0000256" key="6">
    <source>
        <dbReference type="ARBA" id="ARBA00023004"/>
    </source>
</evidence>
<dbReference type="EMBL" id="AZDH01000003">
    <property type="protein sequence ID" value="KRK53093.1"/>
    <property type="molecule type" value="Genomic_DNA"/>
</dbReference>
<keyword evidence="4 9" id="KW-0479">Metal-binding</keyword>
<keyword evidence="12" id="KW-1185">Reference proteome</keyword>
<protein>
    <recommendedName>
        <fullName evidence="9">Catalase</fullName>
        <ecNumber evidence="9">1.11.1.6</ecNumber>
    </recommendedName>
</protein>
<dbReference type="PIRSF" id="PIRSF038928">
    <property type="entry name" value="Catalase_clade1-3"/>
    <property type="match status" value="1"/>
</dbReference>
<organism evidence="11 12">
    <name type="scientific">Companilactobacillus kimchii DSM 13961 = JCM 10707</name>
    <dbReference type="NCBI Taxonomy" id="1423765"/>
    <lineage>
        <taxon>Bacteria</taxon>
        <taxon>Bacillati</taxon>
        <taxon>Bacillota</taxon>
        <taxon>Bacilli</taxon>
        <taxon>Lactobacillales</taxon>
        <taxon>Lactobacillaceae</taxon>
        <taxon>Companilactobacillus</taxon>
        <taxon>Companilactobacillus kimchii</taxon>
    </lineage>
</organism>
<keyword evidence="3 9" id="KW-0349">Heme</keyword>
<dbReference type="PRINTS" id="PR00067">
    <property type="entry name" value="CATALASE"/>
</dbReference>
<name>A0ABR5NW36_9LACO</name>
<evidence type="ECO:0000256" key="3">
    <source>
        <dbReference type="ARBA" id="ARBA00022617"/>
    </source>
</evidence>
<dbReference type="SMART" id="SM01060">
    <property type="entry name" value="Catalase"/>
    <property type="match status" value="1"/>
</dbReference>
<dbReference type="InterPro" id="IPR011614">
    <property type="entry name" value="Catalase_core"/>
</dbReference>
<dbReference type="Proteomes" id="UP000051499">
    <property type="component" value="Unassembled WGS sequence"/>
</dbReference>
<keyword evidence="6 9" id="KW-0408">Iron</keyword>
<dbReference type="InterPro" id="IPR024711">
    <property type="entry name" value="Catalase_clade1/3"/>
</dbReference>
<comment type="catalytic activity">
    <reaction evidence="8 9">
        <text>2 H2O2 = O2 + 2 H2O</text>
        <dbReference type="Rhea" id="RHEA:20309"/>
        <dbReference type="ChEBI" id="CHEBI:15377"/>
        <dbReference type="ChEBI" id="CHEBI:15379"/>
        <dbReference type="ChEBI" id="CHEBI:16240"/>
        <dbReference type="EC" id="1.11.1.6"/>
    </reaction>
</comment>
<dbReference type="PROSITE" id="PS00437">
    <property type="entry name" value="CATALASE_1"/>
    <property type="match status" value="1"/>
</dbReference>
<dbReference type="Pfam" id="PF06628">
    <property type="entry name" value="Catalase-rel"/>
    <property type="match status" value="1"/>
</dbReference>
<proteinExistence type="inferred from homology"/>
<evidence type="ECO:0000256" key="8">
    <source>
        <dbReference type="ARBA" id="ARBA00049254"/>
    </source>
</evidence>
<dbReference type="PROSITE" id="PS51402">
    <property type="entry name" value="CATALASE_3"/>
    <property type="match status" value="1"/>
</dbReference>
<dbReference type="PANTHER" id="PTHR11465:SF9">
    <property type="entry name" value="CATALASE"/>
    <property type="match status" value="1"/>
</dbReference>
<sequence>MRHLIASFLKNNGDKNMIEKLTTESGQPWADNQHSLTAGTRGPVLIQDYALLEKLAHFNRERIPERVVHAKGAGAKGYFELTKDMSQYTKADLFNGVNKKTPIFIRFSQVAGEKGYPDTVRDVRGFALRFYTQEGNYDIVGNNTPVFFVNDPLKFPDFIHSQKRDPRTNRRSQKMQWDFWAHSPESLHQVTILMSDRGIPASYRTMEGYGSHTFKWVNEKGEQFWVKYHFKTDQGVKNLSNDLAEKLSGENTDYLQDELFDAIEKKDYPSWTVYVQLIPYEEGLNYKWDIFDVTKVVSQKDYPLIKIGKFTLNENPDNYFQDVEESAFSPANFVPGIEASPDKLLQGRLFGYKDAERYRLGANYEQLPVNKPIVPVHNYARDGFMQTQNPDGDVNYEPNSENGPKEQIDKSIAKFDVEGKAANTPYEYKVDYTTQAGDLYRLLTSDEKDRLIENIVSGLGSFDDKEIQILETKQFYAADKEYGLRVAHELNLSENDIK</sequence>
<keyword evidence="2 9" id="KW-0575">Peroxidase</keyword>
<accession>A0ABR5NW36</accession>
<gene>
    <name evidence="11" type="ORF">FC97_GL001557</name>
</gene>
<dbReference type="PROSITE" id="PS00438">
    <property type="entry name" value="CATALASE_2"/>
    <property type="match status" value="1"/>
</dbReference>